<dbReference type="PANTHER" id="PTHR21228">
    <property type="entry name" value="FAST LEU-RICH DOMAIN-CONTAINING"/>
    <property type="match status" value="1"/>
</dbReference>
<dbReference type="OrthoDB" id="443524at2759"/>
<evidence type="ECO:0000259" key="1">
    <source>
        <dbReference type="PROSITE" id="PS51286"/>
    </source>
</evidence>
<evidence type="ECO:0000313" key="3">
    <source>
        <dbReference type="Proteomes" id="UP000789390"/>
    </source>
</evidence>
<dbReference type="InterPro" id="IPR013584">
    <property type="entry name" value="RAP"/>
</dbReference>
<name>A0A8J2RDA4_9CRUS</name>
<dbReference type="Pfam" id="PF08373">
    <property type="entry name" value="RAP"/>
    <property type="match status" value="1"/>
</dbReference>
<dbReference type="GO" id="GO:0005759">
    <property type="term" value="C:mitochondrial matrix"/>
    <property type="evidence" value="ECO:0007669"/>
    <property type="project" value="TreeGrafter"/>
</dbReference>
<protein>
    <recommendedName>
        <fullName evidence="1">RAP domain-containing protein</fullName>
    </recommendedName>
</protein>
<dbReference type="SMART" id="SM00952">
    <property type="entry name" value="RAP"/>
    <property type="match status" value="1"/>
</dbReference>
<dbReference type="SUPFAM" id="SSF48371">
    <property type="entry name" value="ARM repeat"/>
    <property type="match status" value="1"/>
</dbReference>
<dbReference type="EMBL" id="CAKKLH010000002">
    <property type="protein sequence ID" value="CAH0098480.1"/>
    <property type="molecule type" value="Genomic_DNA"/>
</dbReference>
<dbReference type="GO" id="GO:0003723">
    <property type="term" value="F:RNA binding"/>
    <property type="evidence" value="ECO:0007669"/>
    <property type="project" value="TreeGrafter"/>
</dbReference>
<feature type="domain" description="RAP" evidence="1">
    <location>
        <begin position="580"/>
        <end position="637"/>
    </location>
</feature>
<evidence type="ECO:0000313" key="2">
    <source>
        <dbReference type="EMBL" id="CAH0098480.1"/>
    </source>
</evidence>
<reference evidence="2" key="1">
    <citation type="submission" date="2021-11" db="EMBL/GenBank/DDBJ databases">
        <authorList>
            <person name="Schell T."/>
        </authorList>
    </citation>
    <scope>NUCLEOTIDE SEQUENCE</scope>
    <source>
        <strain evidence="2">M5</strain>
    </source>
</reference>
<dbReference type="PROSITE" id="PS51286">
    <property type="entry name" value="RAP"/>
    <property type="match status" value="1"/>
</dbReference>
<dbReference type="GO" id="GO:0044528">
    <property type="term" value="P:regulation of mitochondrial mRNA stability"/>
    <property type="evidence" value="ECO:0007669"/>
    <property type="project" value="TreeGrafter"/>
</dbReference>
<dbReference type="AlphaFoldDB" id="A0A8J2RDA4"/>
<organism evidence="2 3">
    <name type="scientific">Daphnia galeata</name>
    <dbReference type="NCBI Taxonomy" id="27404"/>
    <lineage>
        <taxon>Eukaryota</taxon>
        <taxon>Metazoa</taxon>
        <taxon>Ecdysozoa</taxon>
        <taxon>Arthropoda</taxon>
        <taxon>Crustacea</taxon>
        <taxon>Branchiopoda</taxon>
        <taxon>Diplostraca</taxon>
        <taxon>Cladocera</taxon>
        <taxon>Anomopoda</taxon>
        <taxon>Daphniidae</taxon>
        <taxon>Daphnia</taxon>
    </lineage>
</organism>
<comment type="caution">
    <text evidence="2">The sequence shown here is derived from an EMBL/GenBank/DDBJ whole genome shotgun (WGS) entry which is preliminary data.</text>
</comment>
<dbReference type="InterPro" id="IPR050870">
    <property type="entry name" value="FAST_kinase"/>
</dbReference>
<dbReference type="GO" id="GO:0035770">
    <property type="term" value="C:ribonucleoprotein granule"/>
    <property type="evidence" value="ECO:0007669"/>
    <property type="project" value="TreeGrafter"/>
</dbReference>
<proteinExistence type="predicted"/>
<gene>
    <name evidence="2" type="ORF">DGAL_LOCUS560</name>
</gene>
<dbReference type="GO" id="GO:0000963">
    <property type="term" value="P:mitochondrial RNA processing"/>
    <property type="evidence" value="ECO:0007669"/>
    <property type="project" value="TreeGrafter"/>
</dbReference>
<dbReference type="PANTHER" id="PTHR21228:SF55">
    <property type="entry name" value="RAP DOMAIN-CONTAINING PROTEIN"/>
    <property type="match status" value="1"/>
</dbReference>
<dbReference type="InterPro" id="IPR016024">
    <property type="entry name" value="ARM-type_fold"/>
</dbReference>
<dbReference type="Pfam" id="PF08368">
    <property type="entry name" value="FAST_2"/>
    <property type="match status" value="1"/>
</dbReference>
<dbReference type="InterPro" id="IPR013579">
    <property type="entry name" value="FAST_2"/>
</dbReference>
<dbReference type="Proteomes" id="UP000789390">
    <property type="component" value="Unassembled WGS sequence"/>
</dbReference>
<sequence length="648" mass="74155">MRRNLPNLLNLYLRVGPKLNATRSKYNDSYYPTETNNKITGVKTRHPSSVFHLPIVDSVVPSPAAPEVFKPQPDATIEELRSVQSIEQLFNLVKKKEKVLEQSHLTKIFRMIHEFQNQQRTVYHPDAIKNHVGFIKLCQQLQRIAPSTADTDDLITCLKTLVLCEVAPESSIMKTVLQLIKSRVNELRIQNFSFISHLLNRVKNPLADALTIALPVVFETQLETQLDPDNVKNMCECLRYAIDKRMPVSKVKFIADSLLANTSKWENSQLLSVILSLGKVRYLSEHGLSPLLEDTLSRLAKEVNRIERRDLIKMAIKTSENYSSKSQYWYNEEFCNATAQRVVQEQWPFTSTSEIGRSFSKFSYVNFELLDHYSSLIDNISFEKLKMHPRYLLAPFADASYKSPNMEKMVDFLLTSNQSTELPVKWLRFALSCAVLGIYPQSLISQIFEESTLTAHFAKNPSYHDWLQLDILNRSVRIECPEYDGPFPSPTLIKECHQNMYEDRKRKENVRSSVEKALQTGIGGLPYVASGLFSKYGHFVDHVVAMRPGGYPVAINNLTTDSDAVRYVEDLNGTTGCQIVLIKIFSSTDYVSNGDRLRGVFELELRTLERAGYDVVSINLGKWESLQDFEKIPFLMQQVRLKEKLLSS</sequence>
<accession>A0A8J2RDA4</accession>
<keyword evidence="3" id="KW-1185">Reference proteome</keyword>